<evidence type="ECO:0000256" key="5">
    <source>
        <dbReference type="ARBA" id="ARBA00023136"/>
    </source>
</evidence>
<dbReference type="PANTHER" id="PTHR43791:SF1">
    <property type="entry name" value="ALLANTOATE PERMEASE"/>
    <property type="match status" value="1"/>
</dbReference>
<evidence type="ECO:0000313" key="9">
    <source>
        <dbReference type="EMBL" id="EDK39842.2"/>
    </source>
</evidence>
<comment type="similarity">
    <text evidence="6">Belongs to the major facilitator superfamily. Allantoate permease family.</text>
</comment>
<feature type="domain" description="Major facilitator superfamily (MFS) profile" evidence="8">
    <location>
        <begin position="85"/>
        <end position="495"/>
    </location>
</feature>
<accession>A5DKY9</accession>
<dbReference type="HOGENOM" id="CLU_001265_0_5_1"/>
<dbReference type="EMBL" id="CH408158">
    <property type="protein sequence ID" value="EDK39842.2"/>
    <property type="molecule type" value="Genomic_DNA"/>
</dbReference>
<feature type="transmembrane region" description="Helical" evidence="7">
    <location>
        <begin position="314"/>
        <end position="338"/>
    </location>
</feature>
<keyword evidence="5 7" id="KW-0472">Membrane</keyword>
<dbReference type="PROSITE" id="PS50850">
    <property type="entry name" value="MFS"/>
    <property type="match status" value="1"/>
</dbReference>
<dbReference type="GO" id="GO:0016020">
    <property type="term" value="C:membrane"/>
    <property type="evidence" value="ECO:0007669"/>
    <property type="project" value="UniProtKB-SubCell"/>
</dbReference>
<dbReference type="VEuPathDB" id="FungiDB:PGUG_03940"/>
<dbReference type="RefSeq" id="XP_001484559.2">
    <property type="nucleotide sequence ID" value="XM_001484509.1"/>
</dbReference>
<gene>
    <name evidence="9" type="ORF">PGUG_03940</name>
</gene>
<dbReference type="Proteomes" id="UP000001997">
    <property type="component" value="Unassembled WGS sequence"/>
</dbReference>
<dbReference type="OMA" id="CILIASC"/>
<evidence type="ECO:0000256" key="3">
    <source>
        <dbReference type="ARBA" id="ARBA00022692"/>
    </source>
</evidence>
<keyword evidence="4 7" id="KW-1133">Transmembrane helix</keyword>
<evidence type="ECO:0000256" key="6">
    <source>
        <dbReference type="ARBA" id="ARBA00037968"/>
    </source>
</evidence>
<evidence type="ECO:0000259" key="8">
    <source>
        <dbReference type="PROSITE" id="PS50850"/>
    </source>
</evidence>
<dbReference type="PANTHER" id="PTHR43791">
    <property type="entry name" value="PERMEASE-RELATED"/>
    <property type="match status" value="1"/>
</dbReference>
<evidence type="ECO:0000256" key="2">
    <source>
        <dbReference type="ARBA" id="ARBA00022448"/>
    </source>
</evidence>
<feature type="transmembrane region" description="Helical" evidence="7">
    <location>
        <begin position="405"/>
        <end position="425"/>
    </location>
</feature>
<feature type="transmembrane region" description="Helical" evidence="7">
    <location>
        <begin position="377"/>
        <end position="398"/>
    </location>
</feature>
<dbReference type="GeneID" id="5125770"/>
<feature type="transmembrane region" description="Helical" evidence="7">
    <location>
        <begin position="156"/>
        <end position="178"/>
    </location>
</feature>
<sequence>MEPITFQESRSTMSKEQEVKLTGKYDEVSIADGDVITSVKSPSGKEVVVKGNDIDIAMNLAMQLDSQDLDPREDRKLFWKASLYILPLICLLYAVQFMDKITNSGASIMGLRTDMKMVGDQYSWTGSAFYLGYLFFEFPASYIIQRYSISRCGGIFFFLWGTVLCLCAATNYAGFIFLRVVLGMLESSVTPILMIITSQWYKLSEQFMLSAIWFSFCGVGGVLGGAISLGMVIHNESYSIAGWKLLFIVTGLMTVFLSVVFYFWIPDSPADAWFLSEEEKIHAVKRIRKNQQGFGNKHFKRHQFIEAFTDHRTYIYFFFGLAISIPNGGLTTFGSIVMNSILGYSVKQSLTYNIYQGLIEVFGCIIVASMIKFVKHRMIVCIFGCMLNLVFSGMLAFAKDLHVRLGGCLCLGMSVIGMFTMLSNFSSNVAGHTKKVTVNAMFLVAYGAGNIIGPQTFIESQAPQYVGGQIGMVVSYAVTLVLAIALYISYIMENRKRDRMVRSGEIESANPGSNVAFADLTDKENPYFRYSL</sequence>
<proteinExistence type="inferred from homology"/>
<dbReference type="InterPro" id="IPR020846">
    <property type="entry name" value="MFS_dom"/>
</dbReference>
<name>A5DKY9_PICGU</name>
<feature type="transmembrane region" description="Helical" evidence="7">
    <location>
        <begin position="245"/>
        <end position="265"/>
    </location>
</feature>
<comment type="subcellular location">
    <subcellularLocation>
        <location evidence="1">Membrane</location>
        <topology evidence="1">Multi-pass membrane protein</topology>
    </subcellularLocation>
</comment>
<evidence type="ECO:0000256" key="4">
    <source>
        <dbReference type="ARBA" id="ARBA00022989"/>
    </source>
</evidence>
<reference evidence="9 10" key="1">
    <citation type="journal article" date="2009" name="Nature">
        <title>Evolution of pathogenicity and sexual reproduction in eight Candida genomes.</title>
        <authorList>
            <person name="Butler G."/>
            <person name="Rasmussen M.D."/>
            <person name="Lin M.F."/>
            <person name="Santos M.A."/>
            <person name="Sakthikumar S."/>
            <person name="Munro C.A."/>
            <person name="Rheinbay E."/>
            <person name="Grabherr M."/>
            <person name="Forche A."/>
            <person name="Reedy J.L."/>
            <person name="Agrafioti I."/>
            <person name="Arnaud M.B."/>
            <person name="Bates S."/>
            <person name="Brown A.J."/>
            <person name="Brunke S."/>
            <person name="Costanzo M.C."/>
            <person name="Fitzpatrick D.A."/>
            <person name="de Groot P.W."/>
            <person name="Harris D."/>
            <person name="Hoyer L.L."/>
            <person name="Hube B."/>
            <person name="Klis F.M."/>
            <person name="Kodira C."/>
            <person name="Lennard N."/>
            <person name="Logue M.E."/>
            <person name="Martin R."/>
            <person name="Neiman A.M."/>
            <person name="Nikolaou E."/>
            <person name="Quail M.A."/>
            <person name="Quinn J."/>
            <person name="Santos M.C."/>
            <person name="Schmitzberger F.F."/>
            <person name="Sherlock G."/>
            <person name="Shah P."/>
            <person name="Silverstein K.A."/>
            <person name="Skrzypek M.S."/>
            <person name="Soll D."/>
            <person name="Staggs R."/>
            <person name="Stansfield I."/>
            <person name="Stumpf M.P."/>
            <person name="Sudbery P.E."/>
            <person name="Srikantha T."/>
            <person name="Zeng Q."/>
            <person name="Berman J."/>
            <person name="Berriman M."/>
            <person name="Heitman J."/>
            <person name="Gow N.A."/>
            <person name="Lorenz M.C."/>
            <person name="Birren B.W."/>
            <person name="Kellis M."/>
            <person name="Cuomo C.A."/>
        </authorList>
    </citation>
    <scope>NUCLEOTIDE SEQUENCE [LARGE SCALE GENOMIC DNA]</scope>
    <source>
        <strain evidence="10">ATCC 6260 / CBS 566 / DSM 6381 / JCM 1539 / NBRC 10279 / NRRL Y-324</strain>
    </source>
</reference>
<feature type="transmembrane region" description="Helical" evidence="7">
    <location>
        <begin position="77"/>
        <end position="95"/>
    </location>
</feature>
<feature type="transmembrane region" description="Helical" evidence="7">
    <location>
        <begin position="122"/>
        <end position="144"/>
    </location>
</feature>
<dbReference type="InterPro" id="IPR011701">
    <property type="entry name" value="MFS"/>
</dbReference>
<feature type="transmembrane region" description="Helical" evidence="7">
    <location>
        <begin position="211"/>
        <end position="233"/>
    </location>
</feature>
<evidence type="ECO:0000313" key="10">
    <source>
        <dbReference type="Proteomes" id="UP000001997"/>
    </source>
</evidence>
<evidence type="ECO:0000256" key="7">
    <source>
        <dbReference type="SAM" id="Phobius"/>
    </source>
</evidence>
<dbReference type="InterPro" id="IPR036259">
    <property type="entry name" value="MFS_trans_sf"/>
</dbReference>
<dbReference type="SUPFAM" id="SSF103473">
    <property type="entry name" value="MFS general substrate transporter"/>
    <property type="match status" value="1"/>
</dbReference>
<dbReference type="eggNOG" id="KOG2533">
    <property type="taxonomic scope" value="Eukaryota"/>
</dbReference>
<feature type="transmembrane region" description="Helical" evidence="7">
    <location>
        <begin position="473"/>
        <end position="492"/>
    </location>
</feature>
<dbReference type="OrthoDB" id="6730379at2759"/>
<protein>
    <recommendedName>
        <fullName evidence="8">Major facilitator superfamily (MFS) profile domain-containing protein</fullName>
    </recommendedName>
</protein>
<dbReference type="KEGG" id="pgu:PGUG_03940"/>
<keyword evidence="3 7" id="KW-0812">Transmembrane</keyword>
<dbReference type="FunFam" id="1.20.1250.20:FF:000064">
    <property type="entry name" value="MFS allantoate transporter"/>
    <property type="match status" value="1"/>
</dbReference>
<dbReference type="AlphaFoldDB" id="A5DKY9"/>
<keyword evidence="2" id="KW-0813">Transport</keyword>
<dbReference type="GO" id="GO:0022857">
    <property type="term" value="F:transmembrane transporter activity"/>
    <property type="evidence" value="ECO:0007669"/>
    <property type="project" value="InterPro"/>
</dbReference>
<organism evidence="9 10">
    <name type="scientific">Meyerozyma guilliermondii (strain ATCC 6260 / CBS 566 / DSM 6381 / JCM 1539 / NBRC 10279 / NRRL Y-324)</name>
    <name type="common">Yeast</name>
    <name type="synonym">Candida guilliermondii</name>
    <dbReference type="NCBI Taxonomy" id="294746"/>
    <lineage>
        <taxon>Eukaryota</taxon>
        <taxon>Fungi</taxon>
        <taxon>Dikarya</taxon>
        <taxon>Ascomycota</taxon>
        <taxon>Saccharomycotina</taxon>
        <taxon>Pichiomycetes</taxon>
        <taxon>Debaryomycetaceae</taxon>
        <taxon>Meyerozyma</taxon>
    </lineage>
</organism>
<dbReference type="Gene3D" id="1.20.1250.20">
    <property type="entry name" value="MFS general substrate transporter like domains"/>
    <property type="match status" value="2"/>
</dbReference>
<dbReference type="InParanoid" id="A5DKY9"/>
<evidence type="ECO:0000256" key="1">
    <source>
        <dbReference type="ARBA" id="ARBA00004141"/>
    </source>
</evidence>
<dbReference type="Pfam" id="PF07690">
    <property type="entry name" value="MFS_1"/>
    <property type="match status" value="1"/>
</dbReference>
<feature type="transmembrane region" description="Helical" evidence="7">
    <location>
        <begin position="350"/>
        <end position="371"/>
    </location>
</feature>
<dbReference type="FunCoup" id="A5DKY9">
    <property type="interactions" value="151"/>
</dbReference>
<keyword evidence="10" id="KW-1185">Reference proteome</keyword>